<dbReference type="Proteomes" id="UP000005087">
    <property type="component" value="Chromosome"/>
</dbReference>
<reference evidence="1 2" key="1">
    <citation type="submission" date="2011-09" db="EMBL/GenBank/DDBJ databases">
        <authorList>
            <consortium name="US DOE Joint Genome Institute (JGI-PGF)"/>
            <person name="Lucas S."/>
            <person name="Han J."/>
            <person name="Lapidus A."/>
            <person name="Cheng J.-F."/>
            <person name="Goodwin L."/>
            <person name="Pitluck S."/>
            <person name="Peters L."/>
            <person name="Land M.L."/>
            <person name="Hauser L."/>
            <person name="Brambilla E."/>
            <person name="Klenk H.-P."/>
            <person name="Woyke T.J."/>
        </authorList>
    </citation>
    <scope>NUCLEOTIDE SEQUENCE [LARGE SCALE GENOMIC DNA]</scope>
    <source>
        <strain evidence="1 2">K62</strain>
    </source>
</reference>
<evidence type="ECO:0000313" key="2">
    <source>
        <dbReference type="Proteomes" id="UP000005087"/>
    </source>
</evidence>
<sequence>MSELGQDLVRLVHTSGEEVGGEQGDQVLVDSVPFLDDVRIRVWPVRWGAGIPRCGLRRNQFRVEEPEVTALLHQMEHSVCAPLHPHVVEVFAQLRFPLGVVHQRFTSLAVSVSISS</sequence>
<accession>I1D0T6</accession>
<protein>
    <submittedName>
        <fullName evidence="1">Uncharacterized protein</fullName>
    </submittedName>
</protein>
<dbReference type="AlphaFoldDB" id="I1D0T6"/>
<dbReference type="EMBL" id="CM001484">
    <property type="protein sequence ID" value="EIE98560.1"/>
    <property type="molecule type" value="Genomic_DNA"/>
</dbReference>
<organism evidence="1 2">
    <name type="scientific">Saccharomonospora glauca K62</name>
    <dbReference type="NCBI Taxonomy" id="928724"/>
    <lineage>
        <taxon>Bacteria</taxon>
        <taxon>Bacillati</taxon>
        <taxon>Actinomycetota</taxon>
        <taxon>Actinomycetes</taxon>
        <taxon>Pseudonocardiales</taxon>
        <taxon>Pseudonocardiaceae</taxon>
        <taxon>Saccharomonospora</taxon>
    </lineage>
</organism>
<gene>
    <name evidence="1" type="ORF">SacglDRAFT_01645</name>
</gene>
<dbReference type="HOGENOM" id="CLU_2095102_0_0_11"/>
<evidence type="ECO:0000313" key="1">
    <source>
        <dbReference type="EMBL" id="EIE98560.1"/>
    </source>
</evidence>
<name>I1D0T6_9PSEU</name>
<dbReference type="STRING" id="928724.SacglDRAFT_01645"/>
<keyword evidence="2" id="KW-1185">Reference proteome</keyword>
<proteinExistence type="predicted"/>
<reference evidence="2" key="2">
    <citation type="submission" date="2012-01" db="EMBL/GenBank/DDBJ databases">
        <title>Noncontiguous Finished sequence of chromosome of Saccharomonospora glauca K62.</title>
        <authorList>
            <consortium name="US DOE Joint Genome Institute"/>
            <person name="Lucas S."/>
            <person name="Han J."/>
            <person name="Lapidus A."/>
            <person name="Cheng J.-F."/>
            <person name="Goodwin L."/>
            <person name="Pitluck S."/>
            <person name="Peters L."/>
            <person name="Mikhailova N."/>
            <person name="Held B."/>
            <person name="Detter J.C."/>
            <person name="Han C."/>
            <person name="Tapia R."/>
            <person name="Land M."/>
            <person name="Hauser L."/>
            <person name="Kyrpides N."/>
            <person name="Ivanova N."/>
            <person name="Pagani I."/>
            <person name="Brambilla E.-M."/>
            <person name="Klenk H.-P."/>
            <person name="Woyke T."/>
        </authorList>
    </citation>
    <scope>NUCLEOTIDE SEQUENCE [LARGE SCALE GENOMIC DNA]</scope>
    <source>
        <strain evidence="2">K62</strain>
    </source>
</reference>